<evidence type="ECO:0000313" key="3">
    <source>
        <dbReference type="Proteomes" id="UP001176961"/>
    </source>
</evidence>
<feature type="compositionally biased region" description="Basic and acidic residues" evidence="1">
    <location>
        <begin position="226"/>
        <end position="243"/>
    </location>
</feature>
<feature type="compositionally biased region" description="Polar residues" evidence="1">
    <location>
        <begin position="214"/>
        <end position="223"/>
    </location>
</feature>
<accession>A0AA36H6U3</accession>
<organism evidence="2 3">
    <name type="scientific">Cylicocyclus nassatus</name>
    <name type="common">Nematode worm</name>
    <dbReference type="NCBI Taxonomy" id="53992"/>
    <lineage>
        <taxon>Eukaryota</taxon>
        <taxon>Metazoa</taxon>
        <taxon>Ecdysozoa</taxon>
        <taxon>Nematoda</taxon>
        <taxon>Chromadorea</taxon>
        <taxon>Rhabditida</taxon>
        <taxon>Rhabditina</taxon>
        <taxon>Rhabditomorpha</taxon>
        <taxon>Strongyloidea</taxon>
        <taxon>Strongylidae</taxon>
        <taxon>Cylicocyclus</taxon>
    </lineage>
</organism>
<dbReference type="AlphaFoldDB" id="A0AA36H6U3"/>
<dbReference type="InterPro" id="IPR005312">
    <property type="entry name" value="DUF1759"/>
</dbReference>
<dbReference type="PANTHER" id="PTHR22954:SF3">
    <property type="entry name" value="PROTEIN CBG08539"/>
    <property type="match status" value="1"/>
</dbReference>
<name>A0AA36H6U3_CYLNA</name>
<evidence type="ECO:0000256" key="1">
    <source>
        <dbReference type="SAM" id="MobiDB-lite"/>
    </source>
</evidence>
<dbReference type="Proteomes" id="UP001176961">
    <property type="component" value="Unassembled WGS sequence"/>
</dbReference>
<dbReference type="PANTHER" id="PTHR22954">
    <property type="entry name" value="RETROVIRAL PROTEASE-RELATED"/>
    <property type="match status" value="1"/>
</dbReference>
<feature type="region of interest" description="Disordered" evidence="1">
    <location>
        <begin position="204"/>
        <end position="252"/>
    </location>
</feature>
<comment type="caution">
    <text evidence="2">The sequence shown here is derived from an EMBL/GenBank/DDBJ whole genome shotgun (WGS) entry which is preliminary data.</text>
</comment>
<gene>
    <name evidence="2" type="ORF">CYNAS_LOCUS17183</name>
</gene>
<proteinExistence type="predicted"/>
<sequence>MHGSFLPVFTVGLATRTMPITSSTGGEESCIDGNGRHGSRRVVQEAHGFFPSYSPIGALVMSLFGSYKARITKAAKALRKEITEVNEAILEPLDPTTEAGKDPQFILSRKSLLFLKVFFLDRAAAHLRAQSEKAEEFARQHPDEQGEFPYLQQIQSHWDASELDQLLEEADILRLRLDVVIKLLPSSEALYSFHASTVPPSFSSVTFSPHPAQDPSSTDQQPAQDVRAEIRSHSSSHDQDRPSGPDAAAPADTLLPSSLEQSLKLPAFEIPTFHGEIDSFFEFWDLFSTAVHNNTNVPVPVKFMYLKSHVRGPAANIIAGFQSTAENYDQAVRILTNTYGRPEILRNKLWDKLMHLPSASESPLSQRATLCAIRATWTQLQHLKEDSSAIGTIKIIRAKFPRRTRERIGEFKNKGDPMWTVDDLLNTLDTIIDRLEK</sequence>
<reference evidence="2" key="1">
    <citation type="submission" date="2023-07" db="EMBL/GenBank/DDBJ databases">
        <authorList>
            <consortium name="CYATHOMIX"/>
        </authorList>
    </citation>
    <scope>NUCLEOTIDE SEQUENCE</scope>
    <source>
        <strain evidence="2">N/A</strain>
    </source>
</reference>
<dbReference type="Pfam" id="PF03564">
    <property type="entry name" value="DUF1759"/>
    <property type="match status" value="1"/>
</dbReference>
<keyword evidence="3" id="KW-1185">Reference proteome</keyword>
<evidence type="ECO:0000313" key="2">
    <source>
        <dbReference type="EMBL" id="CAJ0605200.1"/>
    </source>
</evidence>
<dbReference type="EMBL" id="CATQJL010000316">
    <property type="protein sequence ID" value="CAJ0605200.1"/>
    <property type="molecule type" value="Genomic_DNA"/>
</dbReference>
<protein>
    <submittedName>
        <fullName evidence="2">Uncharacterized protein</fullName>
    </submittedName>
</protein>